<dbReference type="EMBL" id="BLYJ01000051">
    <property type="protein sequence ID" value="GFO89492.1"/>
    <property type="molecule type" value="Genomic_DNA"/>
</dbReference>
<name>A0ABQ1E3E8_9FIRM</name>
<protein>
    <recommendedName>
        <fullName evidence="5">Inorganic pyrophosphatase</fullName>
        <ecNumber evidence="5">3.6.1.1</ecNumber>
    </recommendedName>
    <alternativeName>
        <fullName evidence="5">Pyrophosphate phospho-hydrolase</fullName>
        <shortName evidence="5">PPase</shortName>
    </alternativeName>
</protein>
<evidence type="ECO:0000256" key="1">
    <source>
        <dbReference type="ARBA" id="ARBA00001946"/>
    </source>
</evidence>
<keyword evidence="4 5" id="KW-0460">Magnesium</keyword>
<dbReference type="SUPFAM" id="SSF50324">
    <property type="entry name" value="Inorganic pyrophosphatase"/>
    <property type="match status" value="1"/>
</dbReference>
<dbReference type="Pfam" id="PF00719">
    <property type="entry name" value="Pyrophosphatase"/>
    <property type="match status" value="1"/>
</dbReference>
<evidence type="ECO:0000313" key="7">
    <source>
        <dbReference type="EMBL" id="GFO89492.1"/>
    </source>
</evidence>
<feature type="binding site" evidence="5">
    <location>
        <position position="45"/>
    </location>
    <ligand>
        <name>substrate</name>
    </ligand>
</feature>
<feature type="binding site" evidence="5">
    <location>
        <position position="141"/>
    </location>
    <ligand>
        <name>substrate</name>
    </ligand>
</feature>
<evidence type="ECO:0000256" key="6">
    <source>
        <dbReference type="SAM" id="MobiDB-lite"/>
    </source>
</evidence>
<dbReference type="InterPro" id="IPR008162">
    <property type="entry name" value="Pyrophosphatase"/>
</dbReference>
<feature type="binding site" evidence="5">
    <location>
        <position position="72"/>
    </location>
    <ligand>
        <name>Mg(2+)</name>
        <dbReference type="ChEBI" id="CHEBI:18420"/>
        <label>2</label>
    </ligand>
</feature>
<dbReference type="PANTHER" id="PTHR10286">
    <property type="entry name" value="INORGANIC PYROPHOSPHATASE"/>
    <property type="match status" value="1"/>
</dbReference>
<evidence type="ECO:0000313" key="8">
    <source>
        <dbReference type="Proteomes" id="UP000620147"/>
    </source>
</evidence>
<comment type="similarity">
    <text evidence="5">Belongs to the PPase family.</text>
</comment>
<comment type="function">
    <text evidence="5">Catalyzes the hydrolysis of inorganic pyrophosphate (PPi) forming two phosphate ions.</text>
</comment>
<feature type="binding site" evidence="5">
    <location>
        <position position="67"/>
    </location>
    <ligand>
        <name>Mg(2+)</name>
        <dbReference type="ChEBI" id="CHEBI:18420"/>
        <label>1</label>
    </ligand>
</feature>
<proteinExistence type="inferred from homology"/>
<dbReference type="CDD" id="cd00412">
    <property type="entry name" value="pyrophosphatase"/>
    <property type="match status" value="1"/>
</dbReference>
<organism evidence="7 8">
    <name type="scientific">Butyricicoccus faecihominis</name>
    <dbReference type="NCBI Taxonomy" id="1712515"/>
    <lineage>
        <taxon>Bacteria</taxon>
        <taxon>Bacillati</taxon>
        <taxon>Bacillota</taxon>
        <taxon>Clostridia</taxon>
        <taxon>Eubacteriales</taxon>
        <taxon>Butyricicoccaceae</taxon>
        <taxon>Butyricicoccus</taxon>
    </lineage>
</organism>
<keyword evidence="3 5" id="KW-0378">Hydrolase</keyword>
<evidence type="ECO:0000256" key="5">
    <source>
        <dbReference type="HAMAP-Rule" id="MF_00209"/>
    </source>
</evidence>
<evidence type="ECO:0000256" key="2">
    <source>
        <dbReference type="ARBA" id="ARBA00022723"/>
    </source>
</evidence>
<comment type="subunit">
    <text evidence="5">Homohexamer.</text>
</comment>
<comment type="subcellular location">
    <subcellularLocation>
        <location evidence="5">Cytoplasm</location>
    </subcellularLocation>
</comment>
<dbReference type="Proteomes" id="UP000620147">
    <property type="component" value="Unassembled WGS sequence"/>
</dbReference>
<feature type="binding site" evidence="5">
    <location>
        <position position="104"/>
    </location>
    <ligand>
        <name>Mg(2+)</name>
        <dbReference type="ChEBI" id="CHEBI:18420"/>
        <label>1</label>
    </ligand>
</feature>
<feature type="binding site" evidence="5">
    <location>
        <position position="57"/>
    </location>
    <ligand>
        <name>substrate</name>
    </ligand>
</feature>
<feature type="binding site" evidence="5">
    <location>
        <position position="31"/>
    </location>
    <ligand>
        <name>substrate</name>
    </ligand>
</feature>
<keyword evidence="5" id="KW-0963">Cytoplasm</keyword>
<feature type="binding site" evidence="5">
    <location>
        <position position="72"/>
    </location>
    <ligand>
        <name>Mg(2+)</name>
        <dbReference type="ChEBI" id="CHEBI:18420"/>
        <label>1</label>
    </ligand>
</feature>
<reference evidence="7 8" key="1">
    <citation type="submission" date="2020-06" db="EMBL/GenBank/DDBJ databases">
        <title>Characterization of fructooligosaccharide metabolism and fructooligosaccharide-degrading enzymes in human commensal butyrate producers.</title>
        <authorList>
            <person name="Tanno H."/>
            <person name="Fujii T."/>
            <person name="Hirano K."/>
            <person name="Maeno S."/>
            <person name="Tonozuka T."/>
            <person name="Sakamoto M."/>
            <person name="Ohkuma M."/>
            <person name="Tochio T."/>
            <person name="Endo A."/>
        </authorList>
    </citation>
    <scope>NUCLEOTIDE SEQUENCE [LARGE SCALE GENOMIC DNA]</scope>
    <source>
        <strain evidence="7 8">JCM 31056</strain>
    </source>
</reference>
<comment type="catalytic activity">
    <reaction evidence="5">
        <text>diphosphate + H2O = 2 phosphate + H(+)</text>
        <dbReference type="Rhea" id="RHEA:24576"/>
        <dbReference type="ChEBI" id="CHEBI:15377"/>
        <dbReference type="ChEBI" id="CHEBI:15378"/>
        <dbReference type="ChEBI" id="CHEBI:33019"/>
        <dbReference type="ChEBI" id="CHEBI:43474"/>
        <dbReference type="EC" id="3.6.1.1"/>
    </reaction>
</comment>
<dbReference type="Gene3D" id="3.90.80.10">
    <property type="entry name" value="Inorganic pyrophosphatase"/>
    <property type="match status" value="1"/>
</dbReference>
<evidence type="ECO:0000256" key="3">
    <source>
        <dbReference type="ARBA" id="ARBA00022801"/>
    </source>
</evidence>
<keyword evidence="2 5" id="KW-0479">Metal-binding</keyword>
<accession>A0ABQ1E3E8</accession>
<keyword evidence="8" id="KW-1185">Reference proteome</keyword>
<dbReference type="HAMAP" id="MF_00209">
    <property type="entry name" value="Inorganic_PPase"/>
    <property type="match status" value="1"/>
</dbReference>
<dbReference type="EC" id="3.6.1.1" evidence="5"/>
<comment type="caution">
    <text evidence="7">The sequence shown here is derived from an EMBL/GenBank/DDBJ whole genome shotgun (WGS) entry which is preliminary data.</text>
</comment>
<comment type="cofactor">
    <cofactor evidence="1 5">
        <name>Mg(2+)</name>
        <dbReference type="ChEBI" id="CHEBI:18420"/>
    </cofactor>
</comment>
<sequence>MINIWHDIDPSRVTPESFTAVIEIPAGSKKKYELDKQTGLLRLDRILYTSTHYPANYGFIPRTYAGDGDPLDVLVLCSETLDPMVEVDCYPIGVIRMIDDDEIDDKIIAIPFEDPNWNYYHDIDQLPPHHGNEIAHFFEIYKSLEHKYTATSDALTRSVAVKVIKDCIERYEVHYCGKCPSKEYESEKKRLKEEKKEAKEKEKLIKDIRKG</sequence>
<dbReference type="PROSITE" id="PS00387">
    <property type="entry name" value="PPASE"/>
    <property type="match status" value="1"/>
</dbReference>
<dbReference type="InterPro" id="IPR036649">
    <property type="entry name" value="Pyrophosphatase_sf"/>
</dbReference>
<gene>
    <name evidence="5 7" type="primary">ppa</name>
    <name evidence="7" type="ORF">BUFA31_26560</name>
</gene>
<feature type="region of interest" description="Disordered" evidence="6">
    <location>
        <begin position="187"/>
        <end position="211"/>
    </location>
</feature>
<evidence type="ECO:0000256" key="4">
    <source>
        <dbReference type="ARBA" id="ARBA00022842"/>
    </source>
</evidence>